<evidence type="ECO:0000313" key="2">
    <source>
        <dbReference type="EMBL" id="KKD34942.1"/>
    </source>
</evidence>
<dbReference type="PANTHER" id="PTHR43685:SF2">
    <property type="entry name" value="GLYCOSYLTRANSFERASE 2-LIKE DOMAIN-CONTAINING PROTEIN"/>
    <property type="match status" value="1"/>
</dbReference>
<dbReference type="EMBL" id="LATL02000331">
    <property type="protein sequence ID" value="KKD34942.1"/>
    <property type="molecule type" value="Genomic_DNA"/>
</dbReference>
<keyword evidence="2" id="KW-0808">Transferase</keyword>
<protein>
    <submittedName>
        <fullName evidence="2">Glycosyl transferase family A</fullName>
    </submittedName>
</protein>
<sequence>MMTITVLIPTYRRPQDLANCLEGLKKQTRQVDEILVVVRDIDTETWAFFRSFNQEDLPLRILTAIAPGQVAALNLGLEAAQGDIIAITDDDAIPHFDWLERIETHFISNPKIAGVGGRDWTYRNGKLEDNPKQNVGQIQWFGRVIPHHNLGVGEARSVDWLKGANMSYRRSTIGEHRFDERLKGKGAQGRNDLAFSVQLKKAGWILIYDPKVAVDHYPGQQFDDNRREGFNPTIYTYEVHNETLALLEYLQPLRITIYLIWAVFIGTRSRFGLVQCLRFLPQQKGLVWKKWQAALQGHQQAWQTWKNTANNLNPEKSLIGMNQSESI</sequence>
<gene>
    <name evidence="2" type="ORF">WN50_28065</name>
</gene>
<name>A0A0F5Y8H6_9CYAN</name>
<dbReference type="Gene3D" id="3.90.550.10">
    <property type="entry name" value="Spore Coat Polysaccharide Biosynthesis Protein SpsA, Chain A"/>
    <property type="match status" value="1"/>
</dbReference>
<dbReference type="Pfam" id="PF00535">
    <property type="entry name" value="Glycos_transf_2"/>
    <property type="match status" value="1"/>
</dbReference>
<dbReference type="CDD" id="cd00761">
    <property type="entry name" value="Glyco_tranf_GTA_type"/>
    <property type="match status" value="1"/>
</dbReference>
<organism evidence="2 3">
    <name type="scientific">Limnoraphis robusta CS-951</name>
    <dbReference type="NCBI Taxonomy" id="1637645"/>
    <lineage>
        <taxon>Bacteria</taxon>
        <taxon>Bacillati</taxon>
        <taxon>Cyanobacteriota</taxon>
        <taxon>Cyanophyceae</taxon>
        <taxon>Oscillatoriophycideae</taxon>
        <taxon>Oscillatoriales</taxon>
        <taxon>Sirenicapillariaceae</taxon>
        <taxon>Limnoraphis</taxon>
    </lineage>
</organism>
<dbReference type="OrthoDB" id="257969at2"/>
<dbReference type="RefSeq" id="WP_046281913.1">
    <property type="nucleotide sequence ID" value="NZ_LATL02000331.1"/>
</dbReference>
<dbReference type="InterPro" id="IPR001173">
    <property type="entry name" value="Glyco_trans_2-like"/>
</dbReference>
<feature type="domain" description="Glycosyltransferase 2-like" evidence="1">
    <location>
        <begin position="5"/>
        <end position="133"/>
    </location>
</feature>
<dbReference type="InterPro" id="IPR029044">
    <property type="entry name" value="Nucleotide-diphossugar_trans"/>
</dbReference>
<dbReference type="SUPFAM" id="SSF53448">
    <property type="entry name" value="Nucleotide-diphospho-sugar transferases"/>
    <property type="match status" value="1"/>
</dbReference>
<evidence type="ECO:0000259" key="1">
    <source>
        <dbReference type="Pfam" id="PF00535"/>
    </source>
</evidence>
<dbReference type="InterPro" id="IPR050834">
    <property type="entry name" value="Glycosyltransf_2"/>
</dbReference>
<dbReference type="AlphaFoldDB" id="A0A0F5Y8H6"/>
<dbReference type="PANTHER" id="PTHR43685">
    <property type="entry name" value="GLYCOSYLTRANSFERASE"/>
    <property type="match status" value="1"/>
</dbReference>
<dbReference type="Proteomes" id="UP000033607">
    <property type="component" value="Unassembled WGS sequence"/>
</dbReference>
<accession>A0A0F5Y8H6</accession>
<proteinExistence type="predicted"/>
<comment type="caution">
    <text evidence="2">The sequence shown here is derived from an EMBL/GenBank/DDBJ whole genome shotgun (WGS) entry which is preliminary data.</text>
</comment>
<reference evidence="2 3" key="1">
    <citation type="submission" date="2015-06" db="EMBL/GenBank/DDBJ databases">
        <title>Draft genome assembly of filamentous brackish cyanobacterium Limnoraphis robusta strain CS-951.</title>
        <authorList>
            <person name="Willis A."/>
            <person name="Parks M."/>
            <person name="Burford M.A."/>
        </authorList>
    </citation>
    <scope>NUCLEOTIDE SEQUENCE [LARGE SCALE GENOMIC DNA]</scope>
    <source>
        <strain evidence="2 3">CS-951</strain>
    </source>
</reference>
<evidence type="ECO:0000313" key="3">
    <source>
        <dbReference type="Proteomes" id="UP000033607"/>
    </source>
</evidence>
<dbReference type="GO" id="GO:0016740">
    <property type="term" value="F:transferase activity"/>
    <property type="evidence" value="ECO:0007669"/>
    <property type="project" value="UniProtKB-KW"/>
</dbReference>